<organism evidence="2 3">
    <name type="scientific">Candidatus Portnoybacteria bacterium CG11_big_fil_rev_8_21_14_0_20_44_10</name>
    <dbReference type="NCBI Taxonomy" id="1974818"/>
    <lineage>
        <taxon>Bacteria</taxon>
        <taxon>Candidatus Portnoyibacteriota</taxon>
    </lineage>
</organism>
<proteinExistence type="predicted"/>
<evidence type="ECO:0000256" key="1">
    <source>
        <dbReference type="SAM" id="Phobius"/>
    </source>
</evidence>
<gene>
    <name evidence="2" type="ORF">COV85_02270</name>
</gene>
<evidence type="ECO:0000313" key="2">
    <source>
        <dbReference type="EMBL" id="PIQ74397.1"/>
    </source>
</evidence>
<feature type="transmembrane region" description="Helical" evidence="1">
    <location>
        <begin position="60"/>
        <end position="77"/>
    </location>
</feature>
<reference evidence="2 3" key="1">
    <citation type="submission" date="2017-09" db="EMBL/GenBank/DDBJ databases">
        <title>Depth-based differentiation of microbial function through sediment-hosted aquifers and enrichment of novel symbionts in the deep terrestrial subsurface.</title>
        <authorList>
            <person name="Probst A.J."/>
            <person name="Ladd B."/>
            <person name="Jarett J.K."/>
            <person name="Geller-Mcgrath D.E."/>
            <person name="Sieber C.M."/>
            <person name="Emerson J.B."/>
            <person name="Anantharaman K."/>
            <person name="Thomas B.C."/>
            <person name="Malmstrom R."/>
            <person name="Stieglmeier M."/>
            <person name="Klingl A."/>
            <person name="Woyke T."/>
            <person name="Ryan C.M."/>
            <person name="Banfield J.F."/>
        </authorList>
    </citation>
    <scope>NUCLEOTIDE SEQUENCE [LARGE SCALE GENOMIC DNA]</scope>
    <source>
        <strain evidence="2">CG11_big_fil_rev_8_21_14_0_20_44_10</strain>
    </source>
</reference>
<accession>A0A2H0KQK3</accession>
<keyword evidence="1" id="KW-0472">Membrane</keyword>
<evidence type="ECO:0000313" key="3">
    <source>
        <dbReference type="Proteomes" id="UP000231550"/>
    </source>
</evidence>
<keyword evidence="1" id="KW-1133">Transmembrane helix</keyword>
<name>A0A2H0KQK3_9BACT</name>
<comment type="caution">
    <text evidence="2">The sequence shown here is derived from an EMBL/GenBank/DDBJ whole genome shotgun (WGS) entry which is preliminary data.</text>
</comment>
<dbReference type="EMBL" id="PCVN01000056">
    <property type="protein sequence ID" value="PIQ74397.1"/>
    <property type="molecule type" value="Genomic_DNA"/>
</dbReference>
<dbReference type="AlphaFoldDB" id="A0A2H0KQK3"/>
<protein>
    <submittedName>
        <fullName evidence="2">Uncharacterized protein</fullName>
    </submittedName>
</protein>
<dbReference type="Proteomes" id="UP000231550">
    <property type="component" value="Unassembled WGS sequence"/>
</dbReference>
<sequence length="78" mass="9090">MKNLLDFVLVNKYYRMNDGRLEEEAHRWNIRSYGNSNGTIERQIIIDALLKKDNANNSRYAIIISVIAIFISIVSLIF</sequence>
<keyword evidence="1" id="KW-0812">Transmembrane</keyword>